<comment type="caution">
    <text evidence="6">The sequence shown here is derived from an EMBL/GenBank/DDBJ whole genome shotgun (WGS) entry which is preliminary data.</text>
</comment>
<proteinExistence type="predicted"/>
<dbReference type="Pfam" id="PF18198">
    <property type="entry name" value="AAA_lid_11"/>
    <property type="match status" value="1"/>
</dbReference>
<name>A0ABV0NL58_9TELE</name>
<protein>
    <submittedName>
        <fullName evidence="6">Uncharacterized protein</fullName>
    </submittedName>
</protein>
<evidence type="ECO:0000259" key="3">
    <source>
        <dbReference type="Pfam" id="PF12781"/>
    </source>
</evidence>
<sequence length="511" mass="58230">LTMQQNHFKIELKKFEDDLLSHLSAAHGSFLSDNSLVEQLENTKCMATHIQCKGFYSVFNKAMEHAEWDEDVQTRVRTLTEAITYSVFLYTSQGLLERDKLTFLSNTAFQILLSQGLIDPQEFEFLLHFPVEATNVSAVSFLSPQTWGGIKNVHLVARWLPSLDDLLETAAVDCHASYRVFITAEPVQNPEQHVIPRGILENAIKITNEPPSGMNPSLHDALNNFSQDTLDMCCRGQEFNSMLFSLCFFHACVTERRKFGPQGWNHNYPFSTADLTISAHVLYNYLEANSKFGAELFLCPGFLAPPFLDYTGYHVYIDENLPTENPMVYGLHLNADLRCLTVTSENLFRSLCDLQPQDPSRRDEATESTEEKVRRNKVTSSDESRREYADVNTWPLDKMTLTVDVTKKVKEDFGHPPREGAYIHGLFMEGARWDVESGIISEAFLRDLTPSMPVLYVRALPAEEQEVRNTYECPVYRTKQRGSTYVWSFHLRTKEPPAKWVVAGVALLLSL</sequence>
<dbReference type="Gene3D" id="3.10.490.20">
    <property type="match status" value="1"/>
</dbReference>
<evidence type="ECO:0000256" key="1">
    <source>
        <dbReference type="SAM" id="MobiDB-lite"/>
    </source>
</evidence>
<keyword evidence="7" id="KW-1185">Reference proteome</keyword>
<dbReference type="InterPro" id="IPR004273">
    <property type="entry name" value="Dynein_heavy_D6_P-loop"/>
</dbReference>
<dbReference type="Pfam" id="PF03028">
    <property type="entry name" value="Dynein_heavy"/>
    <property type="match status" value="1"/>
</dbReference>
<evidence type="ECO:0000259" key="4">
    <source>
        <dbReference type="Pfam" id="PF18198"/>
    </source>
</evidence>
<dbReference type="EMBL" id="JAHRIO010040954">
    <property type="protein sequence ID" value="MEQ2171761.1"/>
    <property type="molecule type" value="Genomic_DNA"/>
</dbReference>
<dbReference type="InterPro" id="IPR042219">
    <property type="entry name" value="AAA_lid_11_sf"/>
</dbReference>
<dbReference type="Pfam" id="PF18199">
    <property type="entry name" value="Dynein_C"/>
    <property type="match status" value="1"/>
</dbReference>
<dbReference type="InterPro" id="IPR035706">
    <property type="entry name" value="AAA_9"/>
</dbReference>
<dbReference type="InterPro" id="IPR041658">
    <property type="entry name" value="AAA_lid_11"/>
</dbReference>
<evidence type="ECO:0000313" key="6">
    <source>
        <dbReference type="EMBL" id="MEQ2171761.1"/>
    </source>
</evidence>
<dbReference type="Gene3D" id="1.10.8.720">
    <property type="entry name" value="Region D6 of dynein motor"/>
    <property type="match status" value="1"/>
</dbReference>
<dbReference type="InterPro" id="IPR043160">
    <property type="entry name" value="Dynein_C_barrel"/>
</dbReference>
<feature type="domain" description="Dynein heavy chain C-terminal" evidence="5">
    <location>
        <begin position="385"/>
        <end position="509"/>
    </location>
</feature>
<reference evidence="6 7" key="1">
    <citation type="submission" date="2021-06" db="EMBL/GenBank/DDBJ databases">
        <authorList>
            <person name="Palmer J.M."/>
        </authorList>
    </citation>
    <scope>NUCLEOTIDE SEQUENCE [LARGE SCALE GENOMIC DNA]</scope>
    <source>
        <strain evidence="6 7">GA_2019</strain>
        <tissue evidence="6">Muscle</tissue>
    </source>
</reference>
<feature type="non-terminal residue" evidence="6">
    <location>
        <position position="1"/>
    </location>
</feature>
<evidence type="ECO:0000259" key="2">
    <source>
        <dbReference type="Pfam" id="PF03028"/>
    </source>
</evidence>
<dbReference type="Pfam" id="PF12781">
    <property type="entry name" value="AAA_9"/>
    <property type="match status" value="1"/>
</dbReference>
<organism evidence="6 7">
    <name type="scientific">Goodea atripinnis</name>
    <dbReference type="NCBI Taxonomy" id="208336"/>
    <lineage>
        <taxon>Eukaryota</taxon>
        <taxon>Metazoa</taxon>
        <taxon>Chordata</taxon>
        <taxon>Craniata</taxon>
        <taxon>Vertebrata</taxon>
        <taxon>Euteleostomi</taxon>
        <taxon>Actinopterygii</taxon>
        <taxon>Neopterygii</taxon>
        <taxon>Teleostei</taxon>
        <taxon>Neoteleostei</taxon>
        <taxon>Acanthomorphata</taxon>
        <taxon>Ovalentaria</taxon>
        <taxon>Atherinomorphae</taxon>
        <taxon>Cyprinodontiformes</taxon>
        <taxon>Goodeidae</taxon>
        <taxon>Goodea</taxon>
    </lineage>
</organism>
<dbReference type="InterPro" id="IPR041228">
    <property type="entry name" value="Dynein_C"/>
</dbReference>
<feature type="domain" description="Dynein heavy chain region D6 P-loop" evidence="2">
    <location>
        <begin position="147"/>
        <end position="207"/>
    </location>
</feature>
<feature type="domain" description="Dynein heavy chain ATP-binding dynein motor region" evidence="3">
    <location>
        <begin position="1"/>
        <end position="50"/>
    </location>
</feature>
<accession>A0ABV0NL58</accession>
<feature type="domain" description="Dynein heavy chain AAA lid" evidence="4">
    <location>
        <begin position="239"/>
        <end position="290"/>
    </location>
</feature>
<feature type="region of interest" description="Disordered" evidence="1">
    <location>
        <begin position="357"/>
        <end position="384"/>
    </location>
</feature>
<dbReference type="InterPro" id="IPR026983">
    <property type="entry name" value="DHC"/>
</dbReference>
<dbReference type="InterPro" id="IPR027417">
    <property type="entry name" value="P-loop_NTPase"/>
</dbReference>
<dbReference type="PANTHER" id="PTHR46961:SF14">
    <property type="entry name" value="DYNEIN HEAVY CHAIN 11, AXONEMAL"/>
    <property type="match status" value="1"/>
</dbReference>
<gene>
    <name evidence="6" type="ORF">GOODEAATRI_014061</name>
</gene>
<dbReference type="Proteomes" id="UP001476798">
    <property type="component" value="Unassembled WGS sequence"/>
</dbReference>
<dbReference type="Gene3D" id="3.40.50.300">
    <property type="entry name" value="P-loop containing nucleotide triphosphate hydrolases"/>
    <property type="match status" value="1"/>
</dbReference>
<evidence type="ECO:0000259" key="5">
    <source>
        <dbReference type="Pfam" id="PF18199"/>
    </source>
</evidence>
<dbReference type="PANTHER" id="PTHR46961">
    <property type="entry name" value="DYNEIN HEAVY CHAIN 1, AXONEMAL-LIKE PROTEIN"/>
    <property type="match status" value="1"/>
</dbReference>
<feature type="compositionally biased region" description="Basic and acidic residues" evidence="1">
    <location>
        <begin position="359"/>
        <end position="373"/>
    </location>
</feature>
<dbReference type="Gene3D" id="6.10.140.1060">
    <property type="match status" value="1"/>
</dbReference>
<evidence type="ECO:0000313" key="7">
    <source>
        <dbReference type="Proteomes" id="UP001476798"/>
    </source>
</evidence>